<evidence type="ECO:0000256" key="7">
    <source>
        <dbReference type="ARBA" id="ARBA00022759"/>
    </source>
</evidence>
<dbReference type="PANTHER" id="PTHR10150:SF0">
    <property type="entry name" value="DNA REPAIR ENDONUCLEASE XPF"/>
    <property type="match status" value="1"/>
</dbReference>
<dbReference type="SMART" id="SM00891">
    <property type="entry name" value="ERCC4"/>
    <property type="match status" value="1"/>
</dbReference>
<evidence type="ECO:0000256" key="15">
    <source>
        <dbReference type="ARBA" id="ARBA00023242"/>
    </source>
</evidence>
<dbReference type="OrthoDB" id="361020at2759"/>
<keyword evidence="9" id="KW-0378">Hydrolase</keyword>
<feature type="region of interest" description="Disordered" evidence="17">
    <location>
        <begin position="2033"/>
        <end position="2055"/>
    </location>
</feature>
<keyword evidence="7" id="KW-0255">Endonuclease</keyword>
<comment type="subcellular location">
    <subcellularLocation>
        <location evidence="1">Nucleus</location>
    </subcellularLocation>
</comment>
<evidence type="ECO:0000256" key="11">
    <source>
        <dbReference type="ARBA" id="ARBA00022917"/>
    </source>
</evidence>
<keyword evidence="15" id="KW-0539">Nucleus</keyword>
<dbReference type="FunFam" id="3.40.50.10130:FF:000002">
    <property type="entry name" value="DNA repair endonuclease XPF"/>
    <property type="match status" value="1"/>
</dbReference>
<dbReference type="InterPro" id="IPR006166">
    <property type="entry name" value="ERCC4_domain"/>
</dbReference>
<evidence type="ECO:0000256" key="4">
    <source>
        <dbReference type="ARBA" id="ARBA00022598"/>
    </source>
</evidence>
<keyword evidence="14" id="KW-0234">DNA repair</keyword>
<evidence type="ECO:0000256" key="2">
    <source>
        <dbReference type="ARBA" id="ARBA00010015"/>
    </source>
</evidence>
<dbReference type="InterPro" id="IPR041715">
    <property type="entry name" value="HisRS-like_core"/>
</dbReference>
<dbReference type="CDD" id="cd00773">
    <property type="entry name" value="HisRS-like_core"/>
    <property type="match status" value="1"/>
</dbReference>
<dbReference type="InterPro" id="IPR000738">
    <property type="entry name" value="WHEP-TRS_dom"/>
</dbReference>
<evidence type="ECO:0000256" key="6">
    <source>
        <dbReference type="ARBA" id="ARBA00022741"/>
    </source>
</evidence>
<feature type="domain" description="Aminoacyl-transfer RNA synthetases class-II family profile" evidence="18">
    <location>
        <begin position="85"/>
        <end position="474"/>
    </location>
</feature>
<keyword evidence="21" id="KW-1185">Reference proteome</keyword>
<keyword evidence="5" id="KW-0540">Nuclease</keyword>
<dbReference type="EMBL" id="CCYA01000248">
    <property type="protein sequence ID" value="CEH14716.1"/>
    <property type="molecule type" value="Genomic_DNA"/>
</dbReference>
<feature type="region of interest" description="Disordered" evidence="17">
    <location>
        <begin position="387"/>
        <end position="410"/>
    </location>
</feature>
<evidence type="ECO:0000259" key="19">
    <source>
        <dbReference type="PROSITE" id="PS51185"/>
    </source>
</evidence>
<evidence type="ECO:0000313" key="21">
    <source>
        <dbReference type="Proteomes" id="UP000054845"/>
    </source>
</evidence>
<dbReference type="InterPro" id="IPR047520">
    <property type="entry name" value="XPF_nuclease"/>
</dbReference>
<dbReference type="Gene3D" id="1.10.150.20">
    <property type="entry name" value="5' to 3' exonuclease, C-terminal subdomain"/>
    <property type="match status" value="1"/>
</dbReference>
<dbReference type="PROSITE" id="PS51185">
    <property type="entry name" value="WHEP_TRS_2"/>
    <property type="match status" value="1"/>
</dbReference>
<dbReference type="SUPFAM" id="SSF47781">
    <property type="entry name" value="RuvA domain 2-like"/>
    <property type="match status" value="1"/>
</dbReference>
<name>A0A0P1BF91_9BASI</name>
<evidence type="ECO:0000256" key="13">
    <source>
        <dbReference type="ARBA" id="ARBA00023146"/>
    </source>
</evidence>
<dbReference type="Pfam" id="PF02732">
    <property type="entry name" value="ERCC4"/>
    <property type="match status" value="1"/>
</dbReference>
<evidence type="ECO:0000313" key="20">
    <source>
        <dbReference type="EMBL" id="CEH14716.1"/>
    </source>
</evidence>
<dbReference type="Gene3D" id="3.40.50.10130">
    <property type="match status" value="1"/>
</dbReference>
<dbReference type="Pfam" id="PF13393">
    <property type="entry name" value="tRNA-synt_His"/>
    <property type="match status" value="1"/>
</dbReference>
<feature type="region of interest" description="Disordered" evidence="17">
    <location>
        <begin position="1064"/>
        <end position="1103"/>
    </location>
</feature>
<dbReference type="InterPro" id="IPR006195">
    <property type="entry name" value="aa-tRNA-synth_II"/>
</dbReference>
<dbReference type="Proteomes" id="UP000054845">
    <property type="component" value="Unassembled WGS sequence"/>
</dbReference>
<proteinExistence type="inferred from homology"/>
<dbReference type="Gene3D" id="3.40.50.800">
    <property type="entry name" value="Anticodon-binding domain"/>
    <property type="match status" value="1"/>
</dbReference>
<dbReference type="GO" id="GO:0000712">
    <property type="term" value="P:resolution of meiotic recombination intermediates"/>
    <property type="evidence" value="ECO:0007669"/>
    <property type="project" value="TreeGrafter"/>
</dbReference>
<dbReference type="CDD" id="cd00939">
    <property type="entry name" value="MetRS_RNA"/>
    <property type="match status" value="1"/>
</dbReference>
<dbReference type="Gene3D" id="3.30.930.10">
    <property type="entry name" value="Bira Bifunctional Protein, Domain 2"/>
    <property type="match status" value="1"/>
</dbReference>
<keyword evidence="6" id="KW-0547">Nucleotide-binding</keyword>
<dbReference type="InterPro" id="IPR004154">
    <property type="entry name" value="Anticodon-bd"/>
</dbReference>
<reference evidence="20 21" key="1">
    <citation type="submission" date="2014-09" db="EMBL/GenBank/DDBJ databases">
        <authorList>
            <person name="Magalhaes I.L.F."/>
            <person name="Oliveira U."/>
            <person name="Santos F.R."/>
            <person name="Vidigal T.H.D.A."/>
            <person name="Brescovit A.D."/>
            <person name="Santos A.J."/>
        </authorList>
    </citation>
    <scope>NUCLEOTIDE SEQUENCE [LARGE SCALE GENOMIC DNA]</scope>
</reference>
<dbReference type="InterPro" id="IPR036621">
    <property type="entry name" value="Anticodon-bd_dom_sf"/>
</dbReference>
<dbReference type="PROSITE" id="PS50862">
    <property type="entry name" value="AA_TRNA_LIGASE_II"/>
    <property type="match status" value="1"/>
</dbReference>
<keyword evidence="4" id="KW-0436">Ligase</keyword>
<dbReference type="InterPro" id="IPR045864">
    <property type="entry name" value="aa-tRNA-synth_II/BPL/LPL"/>
</dbReference>
<dbReference type="GO" id="GO:0006418">
    <property type="term" value="P:tRNA aminoacylation for protein translation"/>
    <property type="evidence" value="ECO:0007669"/>
    <property type="project" value="InterPro"/>
</dbReference>
<dbReference type="CDD" id="cd20078">
    <property type="entry name" value="XPF_nuclease_XPF_euk"/>
    <property type="match status" value="1"/>
</dbReference>
<keyword evidence="11" id="KW-0648">Protein biosynthesis</keyword>
<organism evidence="20 21">
    <name type="scientific">Ceraceosorus bombacis</name>
    <dbReference type="NCBI Taxonomy" id="401625"/>
    <lineage>
        <taxon>Eukaryota</taxon>
        <taxon>Fungi</taxon>
        <taxon>Dikarya</taxon>
        <taxon>Basidiomycota</taxon>
        <taxon>Ustilaginomycotina</taxon>
        <taxon>Exobasidiomycetes</taxon>
        <taxon>Ceraceosorales</taxon>
        <taxon>Ceraceosoraceae</taxon>
        <taxon>Ceraceosorus</taxon>
    </lineage>
</organism>
<protein>
    <recommendedName>
        <fullName evidence="3">histidine--tRNA ligase</fullName>
        <ecNumber evidence="3">6.1.1.21</ecNumber>
    </recommendedName>
</protein>
<feature type="compositionally biased region" description="Low complexity" evidence="17">
    <location>
        <begin position="1064"/>
        <end position="1079"/>
    </location>
</feature>
<dbReference type="Pfam" id="PF03129">
    <property type="entry name" value="HGTP_anticodon"/>
    <property type="match status" value="1"/>
</dbReference>
<keyword evidence="12" id="KW-0238">DNA-binding</keyword>
<keyword evidence="8" id="KW-0227">DNA damage</keyword>
<keyword evidence="10" id="KW-0067">ATP-binding</keyword>
<dbReference type="SUPFAM" id="SSF47060">
    <property type="entry name" value="S15/NS1 RNA-binding domain"/>
    <property type="match status" value="1"/>
</dbReference>
<dbReference type="Pfam" id="PF00458">
    <property type="entry name" value="WHEP-TRS"/>
    <property type="match status" value="1"/>
</dbReference>
<dbReference type="InterPro" id="IPR009068">
    <property type="entry name" value="uS15_NS1_RNA-bd_sf"/>
</dbReference>
<evidence type="ECO:0000256" key="16">
    <source>
        <dbReference type="ARBA" id="ARBA00047639"/>
    </source>
</evidence>
<dbReference type="STRING" id="401625.A0A0P1BF91"/>
<dbReference type="GO" id="GO:1901255">
    <property type="term" value="P:nucleotide-excision repair involved in interstrand cross-link repair"/>
    <property type="evidence" value="ECO:0007669"/>
    <property type="project" value="TreeGrafter"/>
</dbReference>
<keyword evidence="13 20" id="KW-0030">Aminoacyl-tRNA synthetase</keyword>
<accession>A0A0P1BF91</accession>
<feature type="domain" description="WHEP-TRS" evidence="19">
    <location>
        <begin position="14"/>
        <end position="70"/>
    </location>
</feature>
<evidence type="ECO:0000256" key="14">
    <source>
        <dbReference type="ARBA" id="ARBA00023204"/>
    </source>
</evidence>
<dbReference type="EC" id="6.1.1.21" evidence="3"/>
<dbReference type="GO" id="GO:0000014">
    <property type="term" value="F:single-stranded DNA endodeoxyribonuclease activity"/>
    <property type="evidence" value="ECO:0007669"/>
    <property type="project" value="TreeGrafter"/>
</dbReference>
<evidence type="ECO:0000259" key="18">
    <source>
        <dbReference type="PROSITE" id="PS50862"/>
    </source>
</evidence>
<comment type="catalytic activity">
    <reaction evidence="16">
        <text>tRNA(His) + L-histidine + ATP = L-histidyl-tRNA(His) + AMP + diphosphate + H(+)</text>
        <dbReference type="Rhea" id="RHEA:17313"/>
        <dbReference type="Rhea" id="RHEA-COMP:9665"/>
        <dbReference type="Rhea" id="RHEA-COMP:9689"/>
        <dbReference type="ChEBI" id="CHEBI:15378"/>
        <dbReference type="ChEBI" id="CHEBI:30616"/>
        <dbReference type="ChEBI" id="CHEBI:33019"/>
        <dbReference type="ChEBI" id="CHEBI:57595"/>
        <dbReference type="ChEBI" id="CHEBI:78442"/>
        <dbReference type="ChEBI" id="CHEBI:78527"/>
        <dbReference type="ChEBI" id="CHEBI:456215"/>
        <dbReference type="EC" id="6.1.1.21"/>
    </reaction>
</comment>
<dbReference type="Gene3D" id="1.10.287.10">
    <property type="entry name" value="S15/NS1, RNA-binding"/>
    <property type="match status" value="1"/>
</dbReference>
<sequence length="2323" mass="254952">MSASASAATTATADRTTLIAAIDAQGSKVRSLKEQSADAGLVKAEVDALLALKEQLQALSVSAGSASKSAAAATGSKMVLKTPKGTRDWEPLAMAVRSQVFESITRVFQNHGAVTIDTPVFERREILAGKYGEDSKLIYDLMDQGGELCSLRYDLTVPFARFVAMNPIEYGSMKRYHIAKVYRRDQPALSKGRFREFYQCDFDISGSYDAMVPDAEILLILVEALTALDLGSFTVKINHRKILDGIFDVCGVPADKTRQISSAVDKLDKSPWEEVRREMTVEKGLDGETADRIGEYVKLKGGRDLITQLSGDTRLTSSARAVEGLKDMATLYDYLDIYGISEKMSFDLSLARGLDYYTGIIYEAITAASAPPSFAAASGAEVLGAQAEQSKAKSKKKTAQGEDEEMDESTVGVGSIAAGGRYDNLVGMFSGSKKLDSVPCVGVSIGVERVFAILMQRIKEAERNGERSRFRAKPVDCFVMSMGGDGFLKERMKVAKLLWDAGIKAEFLYKAKPKPGPQFAAAEKDGVPLTVILAPEEWASQKRQILQSLIPPPDAPLDEGDALTILARGLGLRTIISALLRCYDSQDALILLVNAGEEESAGIAAELDLMGARKPGLRRIVHDSNVSSRQELYAAGGLLSITSRILIVDMLNRKIPISKLAGIVVMHAEEITPLCTESFIARMYREENKDGFLKAFSDDADRFAIGLSPLQTVLGQLRIREVRVWPRFHKSVIWDLGSGSGRGDVIQLHQPLSRSMRAIQTAIVECLDATLGELKRGAGNVDIEDCTVENALFRSFDAIVRRQLDPVWHRVGVKTRQLVGDLSTLRGLLRFLLAYDAVRFNQYLETILAHQPRTGLPSEYASGGPSPWMFMDAANTILGEAKRRVYVGEVSASAELIIDAGEEEEEADEVDEEAEAFAAAHQTSLNEGFAEAEAALRGGSAAEGQSRRKRKDRLWWMPPGLEAVLEENPKWHLLREVLDEIEQEVHWSTVDLTQKQNNTILVMVDSDQTCGQLREYLSKMKPLRHGPSGLEDADDPNPGRKMMERRLKHHLFWKGNMGSAASNVPSNAAANASADGRSATNGHAYGASDHDGRSAALKRKDQAAEFDRHASALKRRRRRGGAVGGVSLTRLKGGAAERGAEMDKESDSVATFMSQALARGREEAIMSGATEADIDMPSIVDLDADDDDVADQEEEEGGAKGGLVDATLAPPSTQMLSQMEFENYFGILSPEELVVVRPYRGDADDNMLQELKPRFVVLYDPNPAFVRRLECYRASPITNAVRVYFLMYAESVEEQRYLSEMRREKESFERLIREKANMALPLLADGRPSTEVEQPLRTINSRMAGGQISVTNETPRIIVDMREFRSSLPSMLHAAGVEVKPCTLQVGDYVLSPEMCVERKSLSDLVQSFNSGRLYTQCEMMSIHYTHPILLIEFDERKSFSLQTVSEAKTHGRSTNVRTTKPHELDIQSKLVLLTSAFHRLRVVWSSSSHQTASIFLDLKASYDEPDMARVAAVGTDENSANNETALSAAAGLAGGYNLTPQEILLSLPGITTKNVHYVMGAVRDLTELCDLNEEELTKLIGNEPGKTLHRFLTCNTLRKPSLLRPSAQDRTLTLTPSEAALRRHKPASFAVREMCVPDAVRNVYPLAHRTSPLLSLRVSKRRDGPADFERDLDAEEQRAWKKRKVEATTAKLSKALEQHAANMPDVYLRQELQVLWTEQQPLLEAKSLSLLDAVNARLALQGIAQISKTAWTTYLAPSESLLLGIDSGRYSPQELQLKESATVTRDAHFYWRCRLSPGGMFGQAHYCPPDEAHLLFAAQFPTSPLAPFFLQETLVGRSDNYFGCSSHVSGAERACQDEKGEGHTLLTNCLSTLEEQNSAFLTFDLPTLSIPLEEEATTASSSWQDVCHTRLNNELRVHMVQAAKLTEKKDAAARASLLQQVSGLTFPTPSFKTTTLKATPALKTTTSPAIDAVLETVPAIGIVERVLINLGPPTRSFNSARYGGILTDQIVLNQEAEIEQEVQDVCAAHTKVAPPTPPAPATPPAPPSKNAATTANLTSRTPHLADDAPAYLHMLSWQLTAREWWLVNRPRAHHRIVGLQAARQAARNAVRGLDALSPAEPAQIICVGKDITMGDILGHTTFFGKAAGSGPKLWRYLSSQAGLETGPFLDLFASTLDEHYEWILHLVCLRWILLGVQWLRRRRGVAYPAVLALLSSEVASAVLRGNLTEVEMYKHAGTISVVEGLDAVAVVLPHPGSLKYEGSSVRQSALAQLIFLCCLKLKVLQHMAPNFVGNPLALKKAADSATPLLDTAISQVKDHYRA</sequence>
<dbReference type="SUPFAM" id="SSF52980">
    <property type="entry name" value="Restriction endonuclease-like"/>
    <property type="match status" value="1"/>
</dbReference>
<dbReference type="InterPro" id="IPR011335">
    <property type="entry name" value="Restrct_endonuc-II-like"/>
</dbReference>
<evidence type="ECO:0000256" key="17">
    <source>
        <dbReference type="SAM" id="MobiDB-lite"/>
    </source>
</evidence>
<dbReference type="PANTHER" id="PTHR10150">
    <property type="entry name" value="DNA REPAIR ENDONUCLEASE XPF"/>
    <property type="match status" value="1"/>
</dbReference>
<feature type="compositionally biased region" description="Basic and acidic residues" evidence="17">
    <location>
        <begin position="1088"/>
        <end position="1103"/>
    </location>
</feature>
<dbReference type="GO" id="GO:0005524">
    <property type="term" value="F:ATP binding"/>
    <property type="evidence" value="ECO:0007669"/>
    <property type="project" value="UniProtKB-KW"/>
</dbReference>
<dbReference type="GO" id="GO:0003697">
    <property type="term" value="F:single-stranded DNA binding"/>
    <property type="evidence" value="ECO:0007669"/>
    <property type="project" value="TreeGrafter"/>
</dbReference>
<evidence type="ECO:0000256" key="12">
    <source>
        <dbReference type="ARBA" id="ARBA00023125"/>
    </source>
</evidence>
<dbReference type="SMART" id="SM00991">
    <property type="entry name" value="WHEP-TRS"/>
    <property type="match status" value="1"/>
</dbReference>
<dbReference type="SUPFAM" id="SSF52954">
    <property type="entry name" value="Class II aaRS ABD-related"/>
    <property type="match status" value="1"/>
</dbReference>
<evidence type="ECO:0000256" key="10">
    <source>
        <dbReference type="ARBA" id="ARBA00022840"/>
    </source>
</evidence>
<dbReference type="GO" id="GO:0000110">
    <property type="term" value="C:nucleotide-excision repair factor 1 complex"/>
    <property type="evidence" value="ECO:0007669"/>
    <property type="project" value="TreeGrafter"/>
</dbReference>
<dbReference type="GO" id="GO:0003684">
    <property type="term" value="F:damaged DNA binding"/>
    <property type="evidence" value="ECO:0007669"/>
    <property type="project" value="TreeGrafter"/>
</dbReference>
<dbReference type="GO" id="GO:0000724">
    <property type="term" value="P:double-strand break repair via homologous recombination"/>
    <property type="evidence" value="ECO:0007669"/>
    <property type="project" value="TreeGrafter"/>
</dbReference>
<evidence type="ECO:0000256" key="8">
    <source>
        <dbReference type="ARBA" id="ARBA00022763"/>
    </source>
</evidence>
<dbReference type="GO" id="GO:0004821">
    <property type="term" value="F:histidine-tRNA ligase activity"/>
    <property type="evidence" value="ECO:0007669"/>
    <property type="project" value="UniProtKB-EC"/>
</dbReference>
<feature type="compositionally biased region" description="Pro residues" evidence="17">
    <location>
        <begin position="2035"/>
        <end position="2048"/>
    </location>
</feature>
<comment type="similarity">
    <text evidence="2">Belongs to the XPF family.</text>
</comment>
<evidence type="ECO:0000256" key="3">
    <source>
        <dbReference type="ARBA" id="ARBA00012815"/>
    </source>
</evidence>
<feature type="region of interest" description="Disordered" evidence="17">
    <location>
        <begin position="1022"/>
        <end position="1041"/>
    </location>
</feature>
<evidence type="ECO:0000256" key="9">
    <source>
        <dbReference type="ARBA" id="ARBA00022801"/>
    </source>
</evidence>
<dbReference type="InterPro" id="IPR010994">
    <property type="entry name" value="RuvA_2-like"/>
</dbReference>
<dbReference type="SUPFAM" id="SSF55681">
    <property type="entry name" value="Class II aaRS and biotin synthetases"/>
    <property type="match status" value="1"/>
</dbReference>
<evidence type="ECO:0000256" key="5">
    <source>
        <dbReference type="ARBA" id="ARBA00022722"/>
    </source>
</evidence>
<evidence type="ECO:0000256" key="1">
    <source>
        <dbReference type="ARBA" id="ARBA00004123"/>
    </source>
</evidence>